<proteinExistence type="predicted"/>
<dbReference type="EMBL" id="DS231620">
    <property type="protein sequence ID" value="EDU49583.1"/>
    <property type="molecule type" value="Genomic_DNA"/>
</dbReference>
<dbReference type="InParanoid" id="B2W9K5"/>
<dbReference type="Proteomes" id="UP000001471">
    <property type="component" value="Unassembled WGS sequence"/>
</dbReference>
<dbReference type="HOGENOM" id="CLU_756814_0_0_1"/>
<name>B2W9K5_PYRTR</name>
<dbReference type="OrthoDB" id="3795413at2759"/>
<reference evidence="2" key="1">
    <citation type="journal article" date="2013" name="G3 (Bethesda)">
        <title>Comparative genomics of a plant-pathogenic fungus, Pyrenophora tritici-repentis, reveals transduplication and the impact of repeat elements on pathogenicity and population divergence.</title>
        <authorList>
            <person name="Manning V.A."/>
            <person name="Pandelova I."/>
            <person name="Dhillon B."/>
            <person name="Wilhelm L.J."/>
            <person name="Goodwin S.B."/>
            <person name="Berlin A.M."/>
            <person name="Figueroa M."/>
            <person name="Freitag M."/>
            <person name="Hane J.K."/>
            <person name="Henrissat B."/>
            <person name="Holman W.H."/>
            <person name="Kodira C.D."/>
            <person name="Martin J."/>
            <person name="Oliver R.P."/>
            <person name="Robbertse B."/>
            <person name="Schackwitz W."/>
            <person name="Schwartz D.C."/>
            <person name="Spatafora J.W."/>
            <person name="Turgeon B.G."/>
            <person name="Yandava C."/>
            <person name="Young S."/>
            <person name="Zhou S."/>
            <person name="Zeng Q."/>
            <person name="Grigoriev I.V."/>
            <person name="Ma L.-J."/>
            <person name="Ciuffetti L.M."/>
        </authorList>
    </citation>
    <scope>NUCLEOTIDE SEQUENCE [LARGE SCALE GENOMIC DNA]</scope>
    <source>
        <strain evidence="2">Pt-1C-BFP</strain>
    </source>
</reference>
<evidence type="ECO:0000313" key="1">
    <source>
        <dbReference type="EMBL" id="EDU49583.1"/>
    </source>
</evidence>
<organism evidence="1 2">
    <name type="scientific">Pyrenophora tritici-repentis (strain Pt-1C-BFP)</name>
    <name type="common">Wheat tan spot fungus</name>
    <name type="synonym">Drechslera tritici-repentis</name>
    <dbReference type="NCBI Taxonomy" id="426418"/>
    <lineage>
        <taxon>Eukaryota</taxon>
        <taxon>Fungi</taxon>
        <taxon>Dikarya</taxon>
        <taxon>Ascomycota</taxon>
        <taxon>Pezizomycotina</taxon>
        <taxon>Dothideomycetes</taxon>
        <taxon>Pleosporomycetidae</taxon>
        <taxon>Pleosporales</taxon>
        <taxon>Pleosporineae</taxon>
        <taxon>Pleosporaceae</taxon>
        <taxon>Pyrenophora</taxon>
    </lineage>
</organism>
<protein>
    <submittedName>
        <fullName evidence="1">Uncharacterized protein</fullName>
    </submittedName>
</protein>
<dbReference type="OMA" id="YVETEHE"/>
<gene>
    <name evidence="1" type="ORF">PTRG_06663</name>
</gene>
<accession>B2W9K5</accession>
<sequence length="366" mass="42476">MTNSTAAKTEQERLHDKCVNITREGRKIGVRLEALEAQIKKLRLKGKLIKAKSRLSEDDATNTFLSYAKKKCLELCDNVQKAFPREIRDIIYGHITCRDDADMPDWPKWGNPEIIEESYFRTQSETQLRKPNGTHEKDHWWDPDFVGADMVREIGENYYRSSYFQFGGTFDIIPRFRATDQWNLAFTPVLLVSKVGIEIKCKQYYTELIVTHNWGDIIEEYKELRGKELTQAKAKLLVKLEFLFGFRPGTDITIVVNSVPEEKVPSTLTEQEWMCENPIKLIFPVLRRLKDSGCRVRAVLENYPEGPYSDWAPFVSQWNPVSFEAFKKAISEQHTSNEELKVLQYEIDREGSDNFDISDRSDAGII</sequence>
<evidence type="ECO:0000313" key="2">
    <source>
        <dbReference type="Proteomes" id="UP000001471"/>
    </source>
</evidence>
<dbReference type="AlphaFoldDB" id="B2W9K5"/>